<dbReference type="PROSITE" id="PS00675">
    <property type="entry name" value="SIGMA54_INTERACT_1"/>
    <property type="match status" value="1"/>
</dbReference>
<sequence length="1041" mass="122005">MKILSVEIYNIQSLRGKHFIDFTQEPLKSAGLILLTGDTGAGKTTILDAITLALFERTNRHGAQKIAEKVISTDEKEAYVSVKFEVNEKIYTAQWNVKRKKDKYETEMWFTDHQDESQSIKQKNSKEKAQEAIQKVLKLDFEQFTRSVMLAQGEFAKFLKSAPKDKAAILEKITNTQIYRQISMETFERHKNERQTLENLQTQRQHINFLNETEVQGYQNQQKELETENRNLEVEIKEIAEKIQLCKQLEQVSNQISDLQKQEEQLQAKKVSIQKLEELCNWHEKTLPLHHQFGLLEGYQTDFECKKSEITKIDEDIQKKQKIIDQEKANLEQKEAELKNFSSIKEKVIEIIQEEIIPAQSQIQSLSEEKEREQEYLQRLEQDIKMAIYRAKIKWQESQNVTENQEKSQIVEQRINELEQILEKASENELNQKIEKEQKIINELESLKKLQEKESSLLQELQVKKKELQNAQKELIELQTQIQFSEEKKALYQEKVIFEKQKKELSELRKELQEGKECPLCGSTHHPFAQNITFELSESETEKNLKESERLLKELQEKILQNQAQTLSTLVERLKKDLKELQTEIQQKSKNLENENINQQNITELIITKEEKVENQKKERQKLRALQTEYSHLKTEQHILGIENKLLQKNLELENLNKRLQEAELKYQNAENECRQIVPEIQFRSYQEFQEELKRHQEHLEQELSKTQEILQQHLNLLTAFEAQKKQIETDLENLSKKISSEQLVLEKAIQEIGLQNIDELQSKILDEKTIKNYKTEIENYKKKCTENQSLLAEKIKEQENLREKVPAKVSWQELEGKKQALEQKRSENQQRLGSIREKLESNEKDLKKYQELQKNIENQEVIVNKWKKLSDLIANPQDKFARIAQNITLEQLIQRANRHLQNLSERYALQKDDREKELSLCIVDRFQADTIREVSTLSGGETFLVSLALSLGLADMASRNVEIGMLFIDEGFGTLDANTLDTAISVLETLQSSGKTIVLISHLAEIKERIFTKISVEKTGKGFSKVLVPYQNFTQNAPEN</sequence>
<organism evidence="2 3">
    <name type="scientific">Raineya orbicola</name>
    <dbReference type="NCBI Taxonomy" id="2016530"/>
    <lineage>
        <taxon>Bacteria</taxon>
        <taxon>Pseudomonadati</taxon>
        <taxon>Bacteroidota</taxon>
        <taxon>Cytophagia</taxon>
        <taxon>Cytophagales</taxon>
        <taxon>Raineyaceae</taxon>
        <taxon>Raineya</taxon>
    </lineage>
</organism>
<dbReference type="InterPro" id="IPR027417">
    <property type="entry name" value="P-loop_NTPase"/>
</dbReference>
<dbReference type="PANTHER" id="PTHR32114:SF2">
    <property type="entry name" value="ABC TRANSPORTER ABCH.3"/>
    <property type="match status" value="1"/>
</dbReference>
<keyword evidence="1" id="KW-0175">Coiled coil</keyword>
<comment type="caution">
    <text evidence="2">The sequence shown here is derived from an EMBL/GenBank/DDBJ whole genome shotgun (WGS) entry which is preliminary data.</text>
</comment>
<accession>A0A2N3IJ77</accession>
<dbReference type="OrthoDB" id="9795626at2"/>
<feature type="coiled-coil region" evidence="1">
    <location>
        <begin position="317"/>
        <end position="914"/>
    </location>
</feature>
<dbReference type="InterPro" id="IPR025662">
    <property type="entry name" value="Sigma_54_int_dom_ATP-bd_1"/>
</dbReference>
<dbReference type="Gene3D" id="3.40.50.300">
    <property type="entry name" value="P-loop containing nucleotide triphosphate hydrolases"/>
    <property type="match status" value="2"/>
</dbReference>
<dbReference type="Pfam" id="PF13555">
    <property type="entry name" value="AAA_29"/>
    <property type="match status" value="1"/>
</dbReference>
<dbReference type="EMBL" id="NKXO01000007">
    <property type="protein sequence ID" value="PKQ70369.1"/>
    <property type="molecule type" value="Genomic_DNA"/>
</dbReference>
<dbReference type="Proteomes" id="UP000233387">
    <property type="component" value="Unassembled WGS sequence"/>
</dbReference>
<protein>
    <submittedName>
        <fullName evidence="2">AAA domain</fullName>
    </submittedName>
</protein>
<evidence type="ECO:0000256" key="1">
    <source>
        <dbReference type="SAM" id="Coils"/>
    </source>
</evidence>
<dbReference type="PANTHER" id="PTHR32114">
    <property type="entry name" value="ABC TRANSPORTER ABCH.3"/>
    <property type="match status" value="1"/>
</dbReference>
<proteinExistence type="predicted"/>
<dbReference type="RefSeq" id="WP_101357856.1">
    <property type="nucleotide sequence ID" value="NZ_NKXO01000007.1"/>
</dbReference>
<reference evidence="2 3" key="1">
    <citation type="submission" date="2017-06" db="EMBL/GenBank/DDBJ databases">
        <title>Raineya orbicola gen. nov., sp. nov. a slightly thermophilic bacterium of the phylum Bacteroidetes and the description of Raineyaceae fam. nov.</title>
        <authorList>
            <person name="Albuquerque L."/>
            <person name="Polonia A.R.M."/>
            <person name="Barroso C."/>
            <person name="Froufe H.J.C."/>
            <person name="Lage O."/>
            <person name="Lobo-Da-Cunha A."/>
            <person name="Egas C."/>
            <person name="Da Costa M.S."/>
        </authorList>
    </citation>
    <scope>NUCLEOTIDE SEQUENCE [LARGE SCALE GENOMIC DNA]</scope>
    <source>
        <strain evidence="2 3">SPSPC-11</strain>
    </source>
</reference>
<evidence type="ECO:0000313" key="3">
    <source>
        <dbReference type="Proteomes" id="UP000233387"/>
    </source>
</evidence>
<dbReference type="Pfam" id="PF13558">
    <property type="entry name" value="SbcC_Walker_B"/>
    <property type="match status" value="1"/>
</dbReference>
<dbReference type="AlphaFoldDB" id="A0A2N3IJ77"/>
<name>A0A2N3IJ77_9BACT</name>
<dbReference type="GO" id="GO:0016887">
    <property type="term" value="F:ATP hydrolysis activity"/>
    <property type="evidence" value="ECO:0007669"/>
    <property type="project" value="InterPro"/>
</dbReference>
<feature type="coiled-coil region" evidence="1">
    <location>
        <begin position="215"/>
        <end position="279"/>
    </location>
</feature>
<gene>
    <name evidence="2" type="ORF">Rain11_0597</name>
</gene>
<dbReference type="GO" id="GO:0006302">
    <property type="term" value="P:double-strand break repair"/>
    <property type="evidence" value="ECO:0007669"/>
    <property type="project" value="InterPro"/>
</dbReference>
<keyword evidence="3" id="KW-1185">Reference proteome</keyword>
<dbReference type="SUPFAM" id="SSF52540">
    <property type="entry name" value="P-loop containing nucleoside triphosphate hydrolases"/>
    <property type="match status" value="2"/>
</dbReference>
<evidence type="ECO:0000313" key="2">
    <source>
        <dbReference type="EMBL" id="PKQ70369.1"/>
    </source>
</evidence>